<proteinExistence type="predicted"/>
<protein>
    <submittedName>
        <fullName evidence="2">Uncharacterized protein</fullName>
    </submittedName>
</protein>
<sequence>MILPDITANSLEGRLDIIAKAVGKFEPDAAAWEASLKAGPNSVTSQFTQHHMMQGGTRASAKALMLTLWRLVPLATVLIFAALLLCMRLMSQSFNRAIRDLVREESARDLRRIRRRYLQNTAQSQLPK</sequence>
<accession>A0ABX5Y192</accession>
<dbReference type="Proteomes" id="UP000318081">
    <property type="component" value="Chromosome"/>
</dbReference>
<organism evidence="2 3">
    <name type="scientific">Stieleria magnilauensis</name>
    <dbReference type="NCBI Taxonomy" id="2527963"/>
    <lineage>
        <taxon>Bacteria</taxon>
        <taxon>Pseudomonadati</taxon>
        <taxon>Planctomycetota</taxon>
        <taxon>Planctomycetia</taxon>
        <taxon>Pirellulales</taxon>
        <taxon>Pirellulaceae</taxon>
        <taxon>Stieleria</taxon>
    </lineage>
</organism>
<dbReference type="EMBL" id="CP036432">
    <property type="protein sequence ID" value="QDV87545.1"/>
    <property type="molecule type" value="Genomic_DNA"/>
</dbReference>
<keyword evidence="1" id="KW-0812">Transmembrane</keyword>
<evidence type="ECO:0000256" key="1">
    <source>
        <dbReference type="SAM" id="Phobius"/>
    </source>
</evidence>
<keyword evidence="1" id="KW-0472">Membrane</keyword>
<reference evidence="2 3" key="1">
    <citation type="submission" date="2019-02" db="EMBL/GenBank/DDBJ databases">
        <title>Deep-cultivation of Planctomycetes and their phenomic and genomic characterization uncovers novel biology.</title>
        <authorList>
            <person name="Wiegand S."/>
            <person name="Jogler M."/>
            <person name="Boedeker C."/>
            <person name="Pinto D."/>
            <person name="Vollmers J."/>
            <person name="Rivas-Marin E."/>
            <person name="Kohn T."/>
            <person name="Peeters S.H."/>
            <person name="Heuer A."/>
            <person name="Rast P."/>
            <person name="Oberbeckmann S."/>
            <person name="Bunk B."/>
            <person name="Jeske O."/>
            <person name="Meyerdierks A."/>
            <person name="Storesund J.E."/>
            <person name="Kallscheuer N."/>
            <person name="Luecker S."/>
            <person name="Lage O.M."/>
            <person name="Pohl T."/>
            <person name="Merkel B.J."/>
            <person name="Hornburger P."/>
            <person name="Mueller R.-W."/>
            <person name="Bruemmer F."/>
            <person name="Labrenz M."/>
            <person name="Spormann A.M."/>
            <person name="Op den Camp H."/>
            <person name="Overmann J."/>
            <person name="Amann R."/>
            <person name="Jetten M.S.M."/>
            <person name="Mascher T."/>
            <person name="Medema M.H."/>
            <person name="Devos D.P."/>
            <person name="Kaster A.-K."/>
            <person name="Ovreas L."/>
            <person name="Rohde M."/>
            <person name="Galperin M.Y."/>
            <person name="Jogler C."/>
        </authorList>
    </citation>
    <scope>NUCLEOTIDE SEQUENCE [LARGE SCALE GENOMIC DNA]</scope>
    <source>
        <strain evidence="2 3">TBK1r</strain>
    </source>
</reference>
<name>A0ABX5Y192_9BACT</name>
<gene>
    <name evidence="2" type="ORF">TBK1r_65760</name>
</gene>
<keyword evidence="3" id="KW-1185">Reference proteome</keyword>
<evidence type="ECO:0000313" key="3">
    <source>
        <dbReference type="Proteomes" id="UP000318081"/>
    </source>
</evidence>
<dbReference type="RefSeq" id="WP_145219284.1">
    <property type="nucleotide sequence ID" value="NZ_CP036432.1"/>
</dbReference>
<evidence type="ECO:0000313" key="2">
    <source>
        <dbReference type="EMBL" id="QDV87545.1"/>
    </source>
</evidence>
<feature type="transmembrane region" description="Helical" evidence="1">
    <location>
        <begin position="68"/>
        <end position="90"/>
    </location>
</feature>
<keyword evidence="1" id="KW-1133">Transmembrane helix</keyword>